<dbReference type="KEGG" id="yrh:AABB31_13115"/>
<evidence type="ECO:0000313" key="5">
    <source>
        <dbReference type="EMBL" id="WZU66022.1"/>
    </source>
</evidence>
<dbReference type="InterPro" id="IPR036390">
    <property type="entry name" value="WH_DNA-bd_sf"/>
</dbReference>
<name>A0AAN0MB04_9RHOB</name>
<reference evidence="5 6" key="2">
    <citation type="submission" date="2024-08" db="EMBL/GenBank/DDBJ databases">
        <title>Phylogenomic analyses of a clade within the roseobacter group suggest taxonomic reassignments of species of the genera Aestuariivita, Citreicella, Loktanella, Nautella, Pelagibaca, Ruegeria, Thalassobius, Thiobacimonas and Tropicibacter, and the proposal o.</title>
        <authorList>
            <person name="Jeon C.O."/>
        </authorList>
    </citation>
    <scope>NUCLEOTIDE SEQUENCE [LARGE SCALE GENOMIC DNA]</scope>
    <source>
        <strain evidence="5 6">SS1-5</strain>
    </source>
</reference>
<dbReference type="SUPFAM" id="SSF46785">
    <property type="entry name" value="Winged helix' DNA-binding domain"/>
    <property type="match status" value="1"/>
</dbReference>
<evidence type="ECO:0000256" key="1">
    <source>
        <dbReference type="ARBA" id="ARBA00023015"/>
    </source>
</evidence>
<evidence type="ECO:0000259" key="4">
    <source>
        <dbReference type="PROSITE" id="PS51118"/>
    </source>
</evidence>
<keyword evidence="2" id="KW-0238">DNA-binding</keyword>
<dbReference type="PROSITE" id="PS51118">
    <property type="entry name" value="HTH_HXLR"/>
    <property type="match status" value="1"/>
</dbReference>
<dbReference type="EMBL" id="CP151767">
    <property type="protein sequence ID" value="WZU66022.1"/>
    <property type="molecule type" value="Genomic_DNA"/>
</dbReference>
<evidence type="ECO:0000313" key="6">
    <source>
        <dbReference type="Proteomes" id="UP001470809"/>
    </source>
</evidence>
<accession>A0AAN0MB04</accession>
<dbReference type="GO" id="GO:0003677">
    <property type="term" value="F:DNA binding"/>
    <property type="evidence" value="ECO:0007669"/>
    <property type="project" value="UniProtKB-KW"/>
</dbReference>
<keyword evidence="6" id="KW-1185">Reference proteome</keyword>
<dbReference type="PANTHER" id="PTHR33204:SF39">
    <property type="entry name" value="TRANSCRIPTIONAL REGULATORY PROTEIN"/>
    <property type="match status" value="1"/>
</dbReference>
<feature type="domain" description="HTH hxlR-type" evidence="4">
    <location>
        <begin position="15"/>
        <end position="113"/>
    </location>
</feature>
<keyword evidence="1" id="KW-0805">Transcription regulation</keyword>
<proteinExistence type="predicted"/>
<gene>
    <name evidence="5" type="ORF">AABB31_13115</name>
</gene>
<dbReference type="Proteomes" id="UP001470809">
    <property type="component" value="Chromosome"/>
</dbReference>
<dbReference type="Pfam" id="PF01638">
    <property type="entry name" value="HxlR"/>
    <property type="match status" value="1"/>
</dbReference>
<evidence type="ECO:0000256" key="2">
    <source>
        <dbReference type="ARBA" id="ARBA00023125"/>
    </source>
</evidence>
<dbReference type="Gene3D" id="1.10.10.10">
    <property type="entry name" value="Winged helix-like DNA-binding domain superfamily/Winged helix DNA-binding domain"/>
    <property type="match status" value="1"/>
</dbReference>
<evidence type="ECO:0000256" key="3">
    <source>
        <dbReference type="ARBA" id="ARBA00023163"/>
    </source>
</evidence>
<dbReference type="RefSeq" id="WP_342075351.1">
    <property type="nucleotide sequence ID" value="NZ_CP151767.2"/>
</dbReference>
<dbReference type="InterPro" id="IPR002577">
    <property type="entry name" value="HTH_HxlR"/>
</dbReference>
<organism evidence="5 6">
    <name type="scientific">Yoonia rhodophyticola</name>
    <dbReference type="NCBI Taxonomy" id="3137370"/>
    <lineage>
        <taxon>Bacteria</taxon>
        <taxon>Pseudomonadati</taxon>
        <taxon>Pseudomonadota</taxon>
        <taxon>Alphaproteobacteria</taxon>
        <taxon>Rhodobacterales</taxon>
        <taxon>Paracoccaceae</taxon>
        <taxon>Yoonia</taxon>
    </lineage>
</organism>
<protein>
    <submittedName>
        <fullName evidence="5">Winged helix-turn-helix transcriptional regulator</fullName>
    </submittedName>
</protein>
<dbReference type="AlphaFoldDB" id="A0AAN0MB04"/>
<dbReference type="InterPro" id="IPR036388">
    <property type="entry name" value="WH-like_DNA-bd_sf"/>
</dbReference>
<keyword evidence="3" id="KW-0804">Transcription</keyword>
<dbReference type="PANTHER" id="PTHR33204">
    <property type="entry name" value="TRANSCRIPTIONAL REGULATOR, MARR FAMILY"/>
    <property type="match status" value="1"/>
</dbReference>
<sequence>MLQITVASDEDSALCPVRNILAKVTGKWQCLILLALEDGPERFGKIKRLIGDITQRVLTQNLRSLERDGYITRTVHAGPPLAVSYELTALGRELVGVLKPLVTWAAGSFDTVMGSRVAYDRSLRDKT</sequence>
<reference evidence="6" key="1">
    <citation type="submission" date="2024-04" db="EMBL/GenBank/DDBJ databases">
        <title>Phylogenomic analyses of a clade within the roseobacter group suggest taxonomic reassignments of species of the genera Aestuariivita, Citreicella, Loktanella, Nautella, Pelagibaca, Ruegeria, Thalassobius, Thiobacimonas and Tropicibacter, and the proposal o.</title>
        <authorList>
            <person name="Jeon C.O."/>
        </authorList>
    </citation>
    <scope>NUCLEOTIDE SEQUENCE [LARGE SCALE GENOMIC DNA]</scope>
    <source>
        <strain evidence="6">SS1-5</strain>
    </source>
</reference>